<dbReference type="STRING" id="639283.Snov_0036"/>
<dbReference type="RefSeq" id="WP_013164878.1">
    <property type="nucleotide sequence ID" value="NC_014217.1"/>
</dbReference>
<dbReference type="EMBL" id="CP002026">
    <property type="protein sequence ID" value="ADH87373.1"/>
    <property type="molecule type" value="Genomic_DNA"/>
</dbReference>
<evidence type="ECO:0000313" key="1">
    <source>
        <dbReference type="EMBL" id="ADH87373.1"/>
    </source>
</evidence>
<gene>
    <name evidence="1" type="ordered locus">Snov_0036</name>
</gene>
<keyword evidence="2" id="KW-1185">Reference proteome</keyword>
<dbReference type="HOGENOM" id="CLU_2411755_0_0_5"/>
<organism evidence="1 2">
    <name type="scientific">Ancylobacter novellus (strain ATCC 8093 / DSM 506 / JCM 20403 / CCM 1077 / IAM 12100 / NBRC 12443 / NCIMB 10456)</name>
    <name type="common">Starkeya novella</name>
    <dbReference type="NCBI Taxonomy" id="639283"/>
    <lineage>
        <taxon>Bacteria</taxon>
        <taxon>Pseudomonadati</taxon>
        <taxon>Pseudomonadota</taxon>
        <taxon>Alphaproteobacteria</taxon>
        <taxon>Hyphomicrobiales</taxon>
        <taxon>Xanthobacteraceae</taxon>
        <taxon>Ancylobacter</taxon>
    </lineage>
</organism>
<reference evidence="1 2" key="1">
    <citation type="journal article" date="2012" name="Stand. Genomic Sci.">
        <title>Complete genome sequence of the facultatively chemolithoautotrophic and methylotrophic alpha Proteobacterium Starkeya novella type strain (ATCC 8093(T)).</title>
        <authorList>
            <person name="Kappler U."/>
            <person name="Davenport K."/>
            <person name="Beatson S."/>
            <person name="Lucas S."/>
            <person name="Lapidus A."/>
            <person name="Copeland A."/>
            <person name="Berry K.W."/>
            <person name="Glavina Del Rio T."/>
            <person name="Hammon N."/>
            <person name="Dalin E."/>
            <person name="Tice H."/>
            <person name="Pitluck S."/>
            <person name="Richardson P."/>
            <person name="Bruce D."/>
            <person name="Goodwin L.A."/>
            <person name="Han C."/>
            <person name="Tapia R."/>
            <person name="Detter J.C."/>
            <person name="Chang Y.J."/>
            <person name="Jeffries C.D."/>
            <person name="Land M."/>
            <person name="Hauser L."/>
            <person name="Kyrpides N.C."/>
            <person name="Goker M."/>
            <person name="Ivanova N."/>
            <person name="Klenk H.P."/>
            <person name="Woyke T."/>
        </authorList>
    </citation>
    <scope>NUCLEOTIDE SEQUENCE [LARGE SCALE GENOMIC DNA]</scope>
    <source>
        <strain evidence="2">ATCC 8093 / DSM 506 / JCM 20403 / CCM 1077 / IAM 12100 / NBRC 12443 / NCIMB 10456</strain>
    </source>
</reference>
<dbReference type="KEGG" id="sno:Snov_0036"/>
<sequence length="92" mass="10058">MCSGCATTERRLTVAAGTTGRIAASVDLPDLPAECRAHMARVVPKEGEKWRWVQKRWEIVADTEDKRTARCAAFYDDVAEGFEVTGVAGDAE</sequence>
<dbReference type="AlphaFoldDB" id="D6ZZV9"/>
<accession>D6ZZV9</accession>
<protein>
    <submittedName>
        <fullName evidence="1">Uncharacterized protein</fullName>
    </submittedName>
</protein>
<evidence type="ECO:0000313" key="2">
    <source>
        <dbReference type="Proteomes" id="UP000006633"/>
    </source>
</evidence>
<name>D6ZZV9_ANCN5</name>
<dbReference type="Proteomes" id="UP000006633">
    <property type="component" value="Chromosome"/>
</dbReference>
<proteinExistence type="predicted"/>